<name>A0A382JCH0_9ZZZZ</name>
<protein>
    <recommendedName>
        <fullName evidence="2">PNPLA domain-containing protein</fullName>
    </recommendedName>
</protein>
<feature type="non-terminal residue" evidence="3">
    <location>
        <position position="103"/>
    </location>
</feature>
<dbReference type="PANTHER" id="PTHR24138:SF10">
    <property type="entry name" value="PHOSPHOLIPASE A2"/>
    <property type="match status" value="1"/>
</dbReference>
<proteinExistence type="predicted"/>
<feature type="domain" description="PNPLA" evidence="2">
    <location>
        <begin position="5"/>
        <end position="103"/>
    </location>
</feature>
<dbReference type="GO" id="GO:0006629">
    <property type="term" value="P:lipid metabolic process"/>
    <property type="evidence" value="ECO:0007669"/>
    <property type="project" value="UniProtKB-KW"/>
</dbReference>
<dbReference type="SUPFAM" id="SSF52151">
    <property type="entry name" value="FabD/lysophospholipase-like"/>
    <property type="match status" value="1"/>
</dbReference>
<dbReference type="Pfam" id="PF01734">
    <property type="entry name" value="Patatin"/>
    <property type="match status" value="1"/>
</dbReference>
<keyword evidence="1" id="KW-0443">Lipid metabolism</keyword>
<evidence type="ECO:0000259" key="2">
    <source>
        <dbReference type="PROSITE" id="PS51635"/>
    </source>
</evidence>
<dbReference type="InterPro" id="IPR016035">
    <property type="entry name" value="Acyl_Trfase/lysoPLipase"/>
</dbReference>
<dbReference type="AlphaFoldDB" id="A0A382JCH0"/>
<dbReference type="PANTHER" id="PTHR24138">
    <property type="entry name" value="INTRACELLLAR PHOSPHOLIPASE A FAMILY"/>
    <property type="match status" value="1"/>
</dbReference>
<reference evidence="3" key="1">
    <citation type="submission" date="2018-05" db="EMBL/GenBank/DDBJ databases">
        <authorList>
            <person name="Lanie J.A."/>
            <person name="Ng W.-L."/>
            <person name="Kazmierczak K.M."/>
            <person name="Andrzejewski T.M."/>
            <person name="Davidsen T.M."/>
            <person name="Wayne K.J."/>
            <person name="Tettelin H."/>
            <person name="Glass J.I."/>
            <person name="Rusch D."/>
            <person name="Podicherti R."/>
            <person name="Tsui H.-C.T."/>
            <person name="Winkler M.E."/>
        </authorList>
    </citation>
    <scope>NUCLEOTIDE SEQUENCE</scope>
</reference>
<dbReference type="EMBL" id="UINC01073448">
    <property type="protein sequence ID" value="SVC09840.1"/>
    <property type="molecule type" value="Genomic_DNA"/>
</dbReference>
<accession>A0A382JCH0</accession>
<dbReference type="InterPro" id="IPR047156">
    <property type="entry name" value="Teg/CotR/CapV-like"/>
</dbReference>
<organism evidence="3">
    <name type="scientific">marine metagenome</name>
    <dbReference type="NCBI Taxonomy" id="408172"/>
    <lineage>
        <taxon>unclassified sequences</taxon>
        <taxon>metagenomes</taxon>
        <taxon>ecological metagenomes</taxon>
    </lineage>
</organism>
<evidence type="ECO:0000256" key="1">
    <source>
        <dbReference type="ARBA" id="ARBA00023098"/>
    </source>
</evidence>
<dbReference type="Gene3D" id="3.40.1090.10">
    <property type="entry name" value="Cytosolic phospholipase A2 catalytic domain"/>
    <property type="match status" value="1"/>
</dbReference>
<gene>
    <name evidence="3" type="ORF">METZ01_LOCUS262694</name>
</gene>
<sequence length="103" mass="11227">MKTIFSFDGGGVRGALTIAFWEEIERVLKDKEDTPLVKRVDLAGGCSTGALLAALFALGYSASESQTIFSSMAPKVFQRSRSRIPGIQSKFKGNELKKVLNEI</sequence>
<dbReference type="PROSITE" id="PS51635">
    <property type="entry name" value="PNPLA"/>
    <property type="match status" value="1"/>
</dbReference>
<dbReference type="InterPro" id="IPR002641">
    <property type="entry name" value="PNPLA_dom"/>
</dbReference>
<evidence type="ECO:0000313" key="3">
    <source>
        <dbReference type="EMBL" id="SVC09840.1"/>
    </source>
</evidence>